<dbReference type="Proteomes" id="UP000198988">
    <property type="component" value="Unassembled WGS sequence"/>
</dbReference>
<sequence>MVVYKGGVVVFCVLCFHPMGETVFWLKPLYQLGFVCFFDFYFWIRVIVCLFGVVGCCG</sequence>
<organism evidence="2 3">
    <name type="scientific">Bathymodiolus azoricus thioautotrophic gill symbiont</name>
    <dbReference type="NCBI Taxonomy" id="235205"/>
    <lineage>
        <taxon>Bacteria</taxon>
        <taxon>Pseudomonadati</taxon>
        <taxon>Pseudomonadota</taxon>
        <taxon>Gammaproteobacteria</taxon>
        <taxon>sulfur-oxidizing symbionts</taxon>
    </lineage>
</organism>
<evidence type="ECO:0000313" key="3">
    <source>
        <dbReference type="Proteomes" id="UP000198988"/>
    </source>
</evidence>
<dbReference type="EMBL" id="CDSC02000369">
    <property type="protein sequence ID" value="SEH96177.1"/>
    <property type="molecule type" value="Genomic_DNA"/>
</dbReference>
<keyword evidence="1" id="KW-0472">Membrane</keyword>
<keyword evidence="1" id="KW-1133">Transmembrane helix</keyword>
<name>A0A1H6M4R1_9GAMM</name>
<evidence type="ECO:0000256" key="1">
    <source>
        <dbReference type="SAM" id="Phobius"/>
    </source>
</evidence>
<feature type="transmembrane region" description="Helical" evidence="1">
    <location>
        <begin position="32"/>
        <end position="57"/>
    </location>
</feature>
<reference evidence="3" key="1">
    <citation type="submission" date="2016-06" db="EMBL/GenBank/DDBJ databases">
        <authorList>
            <person name="Petersen J."/>
            <person name="Sayavedra L."/>
        </authorList>
    </citation>
    <scope>NUCLEOTIDE SEQUENCE [LARGE SCALE GENOMIC DNA]</scope>
    <source>
        <strain evidence="3">BazSymA</strain>
    </source>
</reference>
<evidence type="ECO:0000313" key="2">
    <source>
        <dbReference type="EMBL" id="SEH96177.1"/>
    </source>
</evidence>
<feature type="transmembrane region" description="Helical" evidence="1">
    <location>
        <begin position="7"/>
        <end position="26"/>
    </location>
</feature>
<protein>
    <submittedName>
        <fullName evidence="2">Membrane protein</fullName>
    </submittedName>
</protein>
<accession>A0A1H6M4R1</accession>
<proteinExistence type="predicted"/>
<dbReference type="AlphaFoldDB" id="A0A1H6M4R1"/>
<keyword evidence="1" id="KW-0812">Transmembrane</keyword>
<gene>
    <name evidence="2" type="ORF">BAZSYMA_ACONTIG228268_0</name>
</gene>